<evidence type="ECO:0000313" key="3">
    <source>
        <dbReference type="Proteomes" id="UP000054477"/>
    </source>
</evidence>
<dbReference type="AlphaFoldDB" id="A0A0C9YJ41"/>
<keyword evidence="3" id="KW-1185">Reference proteome</keyword>
<sequence length="475" mass="52593">MELFQTSDFVIRRKRKRHTVDPCLGFYTSPNSNTLFSPQRREVHVESCVSTSPCRTEINGLLDESPNITSPLTEPEQTNLTNTLTVEEFLKRSHNPSPNVRVYGRNRVKVVDLNASSSIGEETNAADLDDNVISLRSRKIRRGSAPENFGLENPPPHSSPVQRKKKKIVKSLGDRLFHAAVQSGGDPIDDVVQDADSFRIPLQFTPGDDCGSACSKRRAWTLVDPRKAVPFRSATFSSRRIAPSTSSEAERQPLSRWRAGSLNSNGLKPREQKASRRTQIKSLQRSLDDRIPLSFVPLFEAETTSRLPKSNQAKPVSSLDRSGQTEQLAFEVVKLNSPRTNRNMEGLRSPSSANSIAPDGCPPSSPTFSVHPLEKTTPVAPSILRTCLDTGSCQHSNFQEKKDLKPLASFFDGFLETARIVTENEANGSPQTPCKRPSGKDDTRSYTTRPGNREKNNHGLAATGAVHTQFTPVFY</sequence>
<proteinExistence type="predicted"/>
<reference evidence="2 3" key="1">
    <citation type="submission" date="2014-04" db="EMBL/GenBank/DDBJ databases">
        <authorList>
            <consortium name="DOE Joint Genome Institute"/>
            <person name="Kuo A."/>
            <person name="Kohler A."/>
            <person name="Nagy L.G."/>
            <person name="Floudas D."/>
            <person name="Copeland A."/>
            <person name="Barry K.W."/>
            <person name="Cichocki N."/>
            <person name="Veneault-Fourrey C."/>
            <person name="LaButti K."/>
            <person name="Lindquist E.A."/>
            <person name="Lipzen A."/>
            <person name="Lundell T."/>
            <person name="Morin E."/>
            <person name="Murat C."/>
            <person name="Sun H."/>
            <person name="Tunlid A."/>
            <person name="Henrissat B."/>
            <person name="Grigoriev I.V."/>
            <person name="Hibbett D.S."/>
            <person name="Martin F."/>
            <person name="Nordberg H.P."/>
            <person name="Cantor M.N."/>
            <person name="Hua S.X."/>
        </authorList>
    </citation>
    <scope>NUCLEOTIDE SEQUENCE [LARGE SCALE GENOMIC DNA]</scope>
    <source>
        <strain evidence="2 3">LaAM-08-1</strain>
    </source>
</reference>
<dbReference type="Proteomes" id="UP000054477">
    <property type="component" value="Unassembled WGS sequence"/>
</dbReference>
<protein>
    <submittedName>
        <fullName evidence="2">Uncharacterized protein</fullName>
    </submittedName>
</protein>
<feature type="compositionally biased region" description="Polar residues" evidence="1">
    <location>
        <begin position="235"/>
        <end position="247"/>
    </location>
</feature>
<feature type="region of interest" description="Disordered" evidence="1">
    <location>
        <begin position="423"/>
        <end position="463"/>
    </location>
</feature>
<evidence type="ECO:0000313" key="2">
    <source>
        <dbReference type="EMBL" id="KIK10347.1"/>
    </source>
</evidence>
<evidence type="ECO:0000256" key="1">
    <source>
        <dbReference type="SAM" id="MobiDB-lite"/>
    </source>
</evidence>
<accession>A0A0C9YJ41</accession>
<dbReference type="EMBL" id="KN838536">
    <property type="protein sequence ID" value="KIK10347.1"/>
    <property type="molecule type" value="Genomic_DNA"/>
</dbReference>
<feature type="region of interest" description="Disordered" evidence="1">
    <location>
        <begin position="144"/>
        <end position="164"/>
    </location>
</feature>
<feature type="region of interest" description="Disordered" evidence="1">
    <location>
        <begin position="340"/>
        <end position="370"/>
    </location>
</feature>
<dbReference type="HOGENOM" id="CLU_574992_0_0_1"/>
<feature type="region of interest" description="Disordered" evidence="1">
    <location>
        <begin position="235"/>
        <end position="279"/>
    </location>
</feature>
<name>A0A0C9YJ41_9AGAR</name>
<dbReference type="OrthoDB" id="3067135at2759"/>
<feature type="compositionally biased region" description="Polar residues" evidence="1">
    <location>
        <begin position="340"/>
        <end position="355"/>
    </location>
</feature>
<reference evidence="3" key="2">
    <citation type="submission" date="2015-01" db="EMBL/GenBank/DDBJ databases">
        <title>Evolutionary Origins and Diversification of the Mycorrhizal Mutualists.</title>
        <authorList>
            <consortium name="DOE Joint Genome Institute"/>
            <consortium name="Mycorrhizal Genomics Consortium"/>
            <person name="Kohler A."/>
            <person name="Kuo A."/>
            <person name="Nagy L.G."/>
            <person name="Floudas D."/>
            <person name="Copeland A."/>
            <person name="Barry K.W."/>
            <person name="Cichocki N."/>
            <person name="Veneault-Fourrey C."/>
            <person name="LaButti K."/>
            <person name="Lindquist E.A."/>
            <person name="Lipzen A."/>
            <person name="Lundell T."/>
            <person name="Morin E."/>
            <person name="Murat C."/>
            <person name="Riley R."/>
            <person name="Ohm R."/>
            <person name="Sun H."/>
            <person name="Tunlid A."/>
            <person name="Henrissat B."/>
            <person name="Grigoriev I.V."/>
            <person name="Hibbett D.S."/>
            <person name="Martin F."/>
        </authorList>
    </citation>
    <scope>NUCLEOTIDE SEQUENCE [LARGE SCALE GENOMIC DNA]</scope>
    <source>
        <strain evidence="3">LaAM-08-1</strain>
    </source>
</reference>
<gene>
    <name evidence="2" type="ORF">K443DRAFT_147271</name>
</gene>
<organism evidence="2 3">
    <name type="scientific">Laccaria amethystina LaAM-08-1</name>
    <dbReference type="NCBI Taxonomy" id="1095629"/>
    <lineage>
        <taxon>Eukaryota</taxon>
        <taxon>Fungi</taxon>
        <taxon>Dikarya</taxon>
        <taxon>Basidiomycota</taxon>
        <taxon>Agaricomycotina</taxon>
        <taxon>Agaricomycetes</taxon>
        <taxon>Agaricomycetidae</taxon>
        <taxon>Agaricales</taxon>
        <taxon>Agaricineae</taxon>
        <taxon>Hydnangiaceae</taxon>
        <taxon>Laccaria</taxon>
    </lineage>
</organism>